<proteinExistence type="predicted"/>
<dbReference type="GO" id="GO:0090173">
    <property type="term" value="P:regulation of synaptonemal complex assembly"/>
    <property type="evidence" value="ECO:0007669"/>
    <property type="project" value="InterPro"/>
</dbReference>
<reference evidence="1 2" key="1">
    <citation type="submission" date="2015-06" db="EMBL/GenBank/DDBJ databases">
        <title>Talaromyces atroroseus IBT 11181 draft genome.</title>
        <authorList>
            <person name="Rasmussen K.B."/>
            <person name="Rasmussen S."/>
            <person name="Petersen B."/>
            <person name="Sicheritz-Ponten T."/>
            <person name="Mortensen U.H."/>
            <person name="Thrane U."/>
        </authorList>
    </citation>
    <scope>NUCLEOTIDE SEQUENCE [LARGE SCALE GENOMIC DNA]</scope>
    <source>
        <strain evidence="1 2">IBT 11181</strain>
    </source>
</reference>
<dbReference type="PANTHER" id="PTHR40375:SF2">
    <property type="entry name" value="SPORULATION-SPECIFIC PROTEIN 22"/>
    <property type="match status" value="1"/>
</dbReference>
<gene>
    <name evidence="1" type="ORF">UA08_02979</name>
</gene>
<dbReference type="AlphaFoldDB" id="A0A225B291"/>
<name>A0A225B291_TALAT</name>
<dbReference type="Proteomes" id="UP000214365">
    <property type="component" value="Unassembled WGS sequence"/>
</dbReference>
<dbReference type="EMBL" id="LFMY01000003">
    <property type="protein sequence ID" value="OKL62089.1"/>
    <property type="molecule type" value="Genomic_DNA"/>
</dbReference>
<dbReference type="STRING" id="1441469.A0A225B291"/>
<evidence type="ECO:0000313" key="1">
    <source>
        <dbReference type="EMBL" id="OKL62089.1"/>
    </source>
</evidence>
<organism evidence="1 2">
    <name type="scientific">Talaromyces atroroseus</name>
    <dbReference type="NCBI Taxonomy" id="1441469"/>
    <lineage>
        <taxon>Eukaryota</taxon>
        <taxon>Fungi</taxon>
        <taxon>Dikarya</taxon>
        <taxon>Ascomycota</taxon>
        <taxon>Pezizomycotina</taxon>
        <taxon>Eurotiomycetes</taxon>
        <taxon>Eurotiomycetidae</taxon>
        <taxon>Eurotiales</taxon>
        <taxon>Trichocomaceae</taxon>
        <taxon>Talaromyces</taxon>
        <taxon>Talaromyces sect. Trachyspermi</taxon>
    </lineage>
</organism>
<evidence type="ECO:0000313" key="2">
    <source>
        <dbReference type="Proteomes" id="UP000214365"/>
    </source>
</evidence>
<dbReference type="OrthoDB" id="4523054at2759"/>
<dbReference type="PANTHER" id="PTHR40375">
    <property type="entry name" value="SPORULATION-SPECIFIC PROTEIN 22"/>
    <property type="match status" value="1"/>
</dbReference>
<dbReference type="InterPro" id="IPR039057">
    <property type="entry name" value="Spo22/ZIP4"/>
</dbReference>
<comment type="caution">
    <text evidence="1">The sequence shown here is derived from an EMBL/GenBank/DDBJ whole genome shotgun (WGS) entry which is preliminary data.</text>
</comment>
<accession>A0A225B291</accession>
<keyword evidence="2" id="KW-1185">Reference proteome</keyword>
<dbReference type="RefSeq" id="XP_020122210.1">
    <property type="nucleotide sequence ID" value="XM_020265080.1"/>
</dbReference>
<dbReference type="GeneID" id="31002734"/>
<protein>
    <submittedName>
        <fullName evidence="1">Uncharacterized protein</fullName>
    </submittedName>
</protein>
<sequence length="223" mass="25237">MARIETEPVRKTGNIASDTIVTTKKYCQIVCFNLEAIIHLEKWAEAEGFIREISAMSDDIDIHSTVADIILTSAQVPHDYLIRSLQVLVIHINSTKLPGYIRCIFDICIHNHETNTALLPTCESVLDQAYIHAQDMSTSISSTMRDANDEQLEVYPDEELEYLSTTSFNLAVDLYLAGRREDAQRWARKAVGLARLIRDGCNRGRLTQVLEAKYGKWLTYGVD</sequence>